<accession>A0A6S6QV12</accession>
<dbReference type="UniPathway" id="UPA00094"/>
<keyword evidence="6 9" id="KW-0443">Lipid metabolism</keyword>
<dbReference type="CDD" id="cd06850">
    <property type="entry name" value="biotinyl_domain"/>
    <property type="match status" value="1"/>
</dbReference>
<dbReference type="NCBIfam" id="TIGR00531">
    <property type="entry name" value="BCCP"/>
    <property type="match status" value="1"/>
</dbReference>
<dbReference type="KEGG" id="tso:IZ6_18370"/>
<feature type="domain" description="Lipoyl-binding" evidence="10">
    <location>
        <begin position="81"/>
        <end position="157"/>
    </location>
</feature>
<keyword evidence="4 9" id="KW-0444">Lipid biosynthesis</keyword>
<dbReference type="Gene3D" id="2.40.50.100">
    <property type="match status" value="1"/>
</dbReference>
<dbReference type="PANTHER" id="PTHR45266:SF3">
    <property type="entry name" value="OXALOACETATE DECARBOXYLASE ALPHA CHAIN"/>
    <property type="match status" value="1"/>
</dbReference>
<evidence type="ECO:0000259" key="10">
    <source>
        <dbReference type="PROSITE" id="PS50968"/>
    </source>
</evidence>
<comment type="pathway">
    <text evidence="2 9">Lipid metabolism; fatty acid biosynthesis.</text>
</comment>
<dbReference type="PRINTS" id="PR01071">
    <property type="entry name" value="ACOABIOTINCC"/>
</dbReference>
<dbReference type="InterPro" id="IPR001882">
    <property type="entry name" value="Biotin_BS"/>
</dbReference>
<dbReference type="GO" id="GO:0009317">
    <property type="term" value="C:acetyl-CoA carboxylase complex"/>
    <property type="evidence" value="ECO:0007669"/>
    <property type="project" value="InterPro"/>
</dbReference>
<dbReference type="InterPro" id="IPR050709">
    <property type="entry name" value="Biotin_Carboxyl_Carrier/Decarb"/>
</dbReference>
<evidence type="ECO:0000256" key="2">
    <source>
        <dbReference type="ARBA" id="ARBA00005194"/>
    </source>
</evidence>
<protein>
    <recommendedName>
        <fullName evidence="3 9">Biotin carboxyl carrier protein of acetyl-CoA carboxylase</fullName>
    </recommendedName>
</protein>
<dbReference type="Proteomes" id="UP000515317">
    <property type="component" value="Chromosome"/>
</dbReference>
<sequence length="157" mass="16130">MAKDVKSSGGSNGVNSDLIRELAQLLKETDLSEIEIENAGLKVRVARSLTVSAPVYAPAAAAPAAAASAPAAKSADPAKAPGAVLSPMVGTAYRSPEPGAKVFVDVGQDVRQGQTLLIIEAMKTMNAIPAPKAGKVKEILIEDGQPVEFGQPLMIVE</sequence>
<dbReference type="PANTHER" id="PTHR45266">
    <property type="entry name" value="OXALOACETATE DECARBOXYLASE ALPHA CHAIN"/>
    <property type="match status" value="1"/>
</dbReference>
<dbReference type="SUPFAM" id="SSF51230">
    <property type="entry name" value="Single hybrid motif"/>
    <property type="match status" value="1"/>
</dbReference>
<gene>
    <name evidence="11" type="primary">accB</name>
    <name evidence="11" type="ORF">IZ6_18370</name>
</gene>
<evidence type="ECO:0000256" key="6">
    <source>
        <dbReference type="ARBA" id="ARBA00023098"/>
    </source>
</evidence>
<dbReference type="PROSITE" id="PS50968">
    <property type="entry name" value="BIOTINYL_LIPOYL"/>
    <property type="match status" value="1"/>
</dbReference>
<keyword evidence="12" id="KW-1185">Reference proteome</keyword>
<evidence type="ECO:0000256" key="4">
    <source>
        <dbReference type="ARBA" id="ARBA00022516"/>
    </source>
</evidence>
<evidence type="ECO:0000256" key="3">
    <source>
        <dbReference type="ARBA" id="ARBA00017562"/>
    </source>
</evidence>
<dbReference type="GO" id="GO:0006633">
    <property type="term" value="P:fatty acid biosynthetic process"/>
    <property type="evidence" value="ECO:0007669"/>
    <property type="project" value="UniProtKB-UniPathway"/>
</dbReference>
<reference evidence="11 12" key="1">
    <citation type="submission" date="2020-08" db="EMBL/GenBank/DDBJ databases">
        <title>Genome sequence of Rhizobiales bacterium strain IZ6.</title>
        <authorList>
            <person name="Nakai R."/>
            <person name="Naganuma T."/>
        </authorList>
    </citation>
    <scope>NUCLEOTIDE SEQUENCE [LARGE SCALE GENOMIC DNA]</scope>
    <source>
        <strain evidence="11 12">IZ6</strain>
    </source>
</reference>
<evidence type="ECO:0000256" key="8">
    <source>
        <dbReference type="ARBA" id="ARBA00023267"/>
    </source>
</evidence>
<proteinExistence type="predicted"/>
<evidence type="ECO:0000313" key="11">
    <source>
        <dbReference type="EMBL" id="BCJ91102.1"/>
    </source>
</evidence>
<dbReference type="EMBL" id="AP023361">
    <property type="protein sequence ID" value="BCJ91102.1"/>
    <property type="molecule type" value="Genomic_DNA"/>
</dbReference>
<dbReference type="PROSITE" id="PS00188">
    <property type="entry name" value="BIOTIN"/>
    <property type="match status" value="1"/>
</dbReference>
<evidence type="ECO:0000256" key="1">
    <source>
        <dbReference type="ARBA" id="ARBA00003761"/>
    </source>
</evidence>
<keyword evidence="7 9" id="KW-0275">Fatty acid biosynthesis</keyword>
<evidence type="ECO:0000256" key="7">
    <source>
        <dbReference type="ARBA" id="ARBA00023160"/>
    </source>
</evidence>
<dbReference type="Pfam" id="PF00364">
    <property type="entry name" value="Biotin_lipoyl"/>
    <property type="match status" value="1"/>
</dbReference>
<dbReference type="RefSeq" id="WP_222874774.1">
    <property type="nucleotide sequence ID" value="NZ_AP023361.1"/>
</dbReference>
<name>A0A6S6QV12_9HYPH</name>
<dbReference type="FunFam" id="2.40.50.100:FF:000003">
    <property type="entry name" value="Acetyl-CoA carboxylase biotin carboxyl carrier protein"/>
    <property type="match status" value="1"/>
</dbReference>
<dbReference type="InterPro" id="IPR011053">
    <property type="entry name" value="Single_hybrid_motif"/>
</dbReference>
<dbReference type="GO" id="GO:0003989">
    <property type="term" value="F:acetyl-CoA carboxylase activity"/>
    <property type="evidence" value="ECO:0007669"/>
    <property type="project" value="InterPro"/>
</dbReference>
<dbReference type="AlphaFoldDB" id="A0A6S6QV12"/>
<dbReference type="InterPro" id="IPR000089">
    <property type="entry name" value="Biotin_lipoyl"/>
</dbReference>
<evidence type="ECO:0000313" key="12">
    <source>
        <dbReference type="Proteomes" id="UP000515317"/>
    </source>
</evidence>
<dbReference type="InterPro" id="IPR001249">
    <property type="entry name" value="AcCoA_biotinCC"/>
</dbReference>
<keyword evidence="8 9" id="KW-0092">Biotin</keyword>
<evidence type="ECO:0000256" key="5">
    <source>
        <dbReference type="ARBA" id="ARBA00022832"/>
    </source>
</evidence>
<evidence type="ECO:0000256" key="9">
    <source>
        <dbReference type="RuleBase" id="RU364072"/>
    </source>
</evidence>
<comment type="function">
    <text evidence="1 9">This protein is a component of the acetyl coenzyme A carboxylase complex; first, biotin carboxylase catalyzes the carboxylation of the carrier protein and then the transcarboxylase transfers the carboxyl group to form malonyl-CoA.</text>
</comment>
<organism evidence="11 12">
    <name type="scientific">Terrihabitans soli</name>
    <dbReference type="NCBI Taxonomy" id="708113"/>
    <lineage>
        <taxon>Bacteria</taxon>
        <taxon>Pseudomonadati</taxon>
        <taxon>Pseudomonadota</taxon>
        <taxon>Alphaproteobacteria</taxon>
        <taxon>Hyphomicrobiales</taxon>
        <taxon>Terrihabitans</taxon>
    </lineage>
</organism>
<keyword evidence="5 9" id="KW-0276">Fatty acid metabolism</keyword>